<dbReference type="InterPro" id="IPR011009">
    <property type="entry name" value="Kinase-like_dom_sf"/>
</dbReference>
<dbReference type="KEGG" id="cmag:CBW24_07230"/>
<gene>
    <name evidence="1" type="ORF">CBW24_07230</name>
</gene>
<sequence length="341" mass="37011">MTTPPPKNSGPPAAETAARAAEALFGQRVERITGPGGARRASVRVHFDDHSVIASWRADPDRRAREIALLTHLTQAGADVPRPLGLQDGWSFQTDAGSRRLTSALLRREGAARDDLAAAACESLLRIKSAARGGGFLAGLPVIANGADWLARFADGPRHLGRLLHRPAPDYDAQVLAGGMTSLPLSFIKWDARPGNAALSDDGRVIWFDWEDYGRRAGVEDAAFLVADEFWPISAARSLEILDATGFVTGRRLPLFLRFAVLHAVHRCRLIVAQRDRHGWADPDHARRYDRIGTDPDLLATCAANGAALATRDALTEPLARWLDEVAHAARTEARARAMPD</sequence>
<organism evidence="1 2">
    <name type="scientific">Pacificitalea manganoxidans</name>
    <dbReference type="NCBI Taxonomy" id="1411902"/>
    <lineage>
        <taxon>Bacteria</taxon>
        <taxon>Pseudomonadati</taxon>
        <taxon>Pseudomonadota</taxon>
        <taxon>Alphaproteobacteria</taxon>
        <taxon>Rhodobacterales</taxon>
        <taxon>Paracoccaceae</taxon>
        <taxon>Pacificitalea</taxon>
    </lineage>
</organism>
<reference evidence="1 2" key="1">
    <citation type="submission" date="2017-05" db="EMBL/GenBank/DDBJ databases">
        <title>Comparative genomic and metabolic analysis of manganese-oxidizing mechanisms in Celeribater manganoxidans DY25T: its adaption to the environment of polymetallic nodule.</title>
        <authorList>
            <person name="Wang X."/>
        </authorList>
    </citation>
    <scope>NUCLEOTIDE SEQUENCE [LARGE SCALE GENOMIC DNA]</scope>
    <source>
        <strain evidence="1 2">DY25</strain>
    </source>
</reference>
<keyword evidence="2" id="KW-1185">Reference proteome</keyword>
<dbReference type="Proteomes" id="UP000219050">
    <property type="component" value="Chromosome"/>
</dbReference>
<protein>
    <recommendedName>
        <fullName evidence="3">Aminoglycoside phosphotransferase domain-containing protein</fullName>
    </recommendedName>
</protein>
<evidence type="ECO:0000313" key="1">
    <source>
        <dbReference type="EMBL" id="ATI41809.1"/>
    </source>
</evidence>
<dbReference type="OrthoDB" id="5621369at2"/>
<accession>A0A291LYN5</accession>
<dbReference type="SUPFAM" id="SSF56112">
    <property type="entry name" value="Protein kinase-like (PK-like)"/>
    <property type="match status" value="1"/>
</dbReference>
<dbReference type="EMBL" id="CP021404">
    <property type="protein sequence ID" value="ATI41809.1"/>
    <property type="molecule type" value="Genomic_DNA"/>
</dbReference>
<dbReference type="RefSeq" id="WP_097373150.1">
    <property type="nucleotide sequence ID" value="NZ_CP021404.1"/>
</dbReference>
<evidence type="ECO:0008006" key="3">
    <source>
        <dbReference type="Google" id="ProtNLM"/>
    </source>
</evidence>
<evidence type="ECO:0000313" key="2">
    <source>
        <dbReference type="Proteomes" id="UP000219050"/>
    </source>
</evidence>
<name>A0A291LYN5_9RHOB</name>
<proteinExistence type="predicted"/>
<dbReference type="AlphaFoldDB" id="A0A291LYN5"/>